<dbReference type="Pfam" id="PF01610">
    <property type="entry name" value="DDE_Tnp_ISL3"/>
    <property type="match status" value="1"/>
</dbReference>
<name>A0AAW8S0R8_ENTAV</name>
<evidence type="ECO:0000259" key="1">
    <source>
        <dbReference type="Pfam" id="PF01610"/>
    </source>
</evidence>
<sequence length="80" mass="9926">TKVVFPNARISIDRFHVIQQLNRAFNKQRIKTMNHLKKSDPQAMKKYRKLKKYWRTILKKNRKINYSSLKQYPLFQRKYL</sequence>
<evidence type="ECO:0000313" key="3">
    <source>
        <dbReference type="Proteomes" id="UP001260773"/>
    </source>
</evidence>
<proteinExistence type="predicted"/>
<feature type="non-terminal residue" evidence="2">
    <location>
        <position position="1"/>
    </location>
</feature>
<protein>
    <submittedName>
        <fullName evidence="2">Transposase</fullName>
    </submittedName>
</protein>
<dbReference type="RefSeq" id="WP_311866144.1">
    <property type="nucleotide sequence ID" value="NZ_JARPWH010000367.1"/>
</dbReference>
<evidence type="ECO:0000313" key="2">
    <source>
        <dbReference type="EMBL" id="MDT2405370.1"/>
    </source>
</evidence>
<dbReference type="EMBL" id="JARPWH010000367">
    <property type="protein sequence ID" value="MDT2405370.1"/>
    <property type="molecule type" value="Genomic_DNA"/>
</dbReference>
<organism evidence="2 3">
    <name type="scientific">Enterococcus avium</name>
    <name type="common">Streptococcus avium</name>
    <dbReference type="NCBI Taxonomy" id="33945"/>
    <lineage>
        <taxon>Bacteria</taxon>
        <taxon>Bacillati</taxon>
        <taxon>Bacillota</taxon>
        <taxon>Bacilli</taxon>
        <taxon>Lactobacillales</taxon>
        <taxon>Enterococcaceae</taxon>
        <taxon>Enterococcus</taxon>
    </lineage>
</organism>
<dbReference type="Proteomes" id="UP001260773">
    <property type="component" value="Unassembled WGS sequence"/>
</dbReference>
<accession>A0AAW8S0R8</accession>
<dbReference type="AlphaFoldDB" id="A0AAW8S0R8"/>
<feature type="domain" description="Transposase IS204/IS1001/IS1096/IS1165 DDE" evidence="1">
    <location>
        <begin position="2"/>
        <end position="71"/>
    </location>
</feature>
<dbReference type="InterPro" id="IPR002560">
    <property type="entry name" value="Transposase_DDE"/>
</dbReference>
<gene>
    <name evidence="2" type="ORF">P7D43_23870</name>
</gene>
<comment type="caution">
    <text evidence="2">The sequence shown here is derived from an EMBL/GenBank/DDBJ whole genome shotgun (WGS) entry which is preliminary data.</text>
</comment>
<reference evidence="2" key="1">
    <citation type="submission" date="2023-03" db="EMBL/GenBank/DDBJ databases">
        <authorList>
            <person name="Shen W."/>
            <person name="Cai J."/>
        </authorList>
    </citation>
    <scope>NUCLEOTIDE SEQUENCE</scope>
    <source>
        <strain evidence="2">P33-2</strain>
    </source>
</reference>
<feature type="non-terminal residue" evidence="2">
    <location>
        <position position="80"/>
    </location>
</feature>